<feature type="chain" id="PRO_5035306754" evidence="1">
    <location>
        <begin position="22"/>
        <end position="421"/>
    </location>
</feature>
<sequence length="421" mass="46373">MSLFPCLRTVCVVLAAVLSIACGNGDPVAALVQNVPTRPSADVPRVPGTKVFEAVRAVPDVDPGIDHFMEVAGVVPLEVTEEAIVGEVTSLVWLDGHWYLTDKLQQKVFCFRQDGRFVRAFGGLGQGPGEFQSVRTIRVAFDDHLAIADLQFGAIHLFRPDGTFVRRVQPHIDGKVFLSRIQFEWPREDLLIMARFASADPVAPLHVALDPDASSPRVLFGFGRRNPAATEALARGVGLKAFTAFARVGDTIWSGSPYETVVSVFDLDGYFHADLGTDIARNPETMLQAEDVEGLADVTDPRGETVRNLVQKGANHMILPVDDRVLVWLGEAFDLYDRAGNLIHGNLKTHRMIPVGTGDGLLVTRVPPGLTIDEAVRHYGGEAIRNHLETHEYPGYDNPFLVLYRFREEAFTQTRESLDLN</sequence>
<proteinExistence type="predicted"/>
<dbReference type="Proteomes" id="UP000663929">
    <property type="component" value="Chromosome"/>
</dbReference>
<dbReference type="KEGG" id="scor:J3U87_24255"/>
<keyword evidence="1" id="KW-0732">Signal</keyword>
<dbReference type="EMBL" id="CP071793">
    <property type="protein sequence ID" value="QTD48706.1"/>
    <property type="molecule type" value="Genomic_DNA"/>
</dbReference>
<organism evidence="2 3">
    <name type="scientific">Sulfidibacter corallicola</name>
    <dbReference type="NCBI Taxonomy" id="2818388"/>
    <lineage>
        <taxon>Bacteria</taxon>
        <taxon>Pseudomonadati</taxon>
        <taxon>Acidobacteriota</taxon>
        <taxon>Holophagae</taxon>
        <taxon>Acanthopleuribacterales</taxon>
        <taxon>Acanthopleuribacteraceae</taxon>
        <taxon>Sulfidibacter</taxon>
    </lineage>
</organism>
<reference evidence="2" key="1">
    <citation type="submission" date="2021-03" db="EMBL/GenBank/DDBJ databases">
        <title>Acanthopleuribacteraceae sp. M133.</title>
        <authorList>
            <person name="Wang G."/>
        </authorList>
    </citation>
    <scope>NUCLEOTIDE SEQUENCE</scope>
    <source>
        <strain evidence="2">M133</strain>
    </source>
</reference>
<gene>
    <name evidence="2" type="ORF">J3U87_24255</name>
</gene>
<evidence type="ECO:0000313" key="3">
    <source>
        <dbReference type="Proteomes" id="UP000663929"/>
    </source>
</evidence>
<feature type="signal peptide" evidence="1">
    <location>
        <begin position="1"/>
        <end position="21"/>
    </location>
</feature>
<dbReference type="InterPro" id="IPR011042">
    <property type="entry name" value="6-blade_b-propeller_TolB-like"/>
</dbReference>
<dbReference type="Pfam" id="PF17170">
    <property type="entry name" value="DUF5128"/>
    <property type="match status" value="1"/>
</dbReference>
<accession>A0A8A4TFI4</accession>
<dbReference type="AlphaFoldDB" id="A0A8A4TFI4"/>
<keyword evidence="3" id="KW-1185">Reference proteome</keyword>
<evidence type="ECO:0000313" key="2">
    <source>
        <dbReference type="EMBL" id="QTD48706.1"/>
    </source>
</evidence>
<evidence type="ECO:0000256" key="1">
    <source>
        <dbReference type="SAM" id="SignalP"/>
    </source>
</evidence>
<dbReference type="Gene3D" id="2.120.10.30">
    <property type="entry name" value="TolB, C-terminal domain"/>
    <property type="match status" value="1"/>
</dbReference>
<protein>
    <submittedName>
        <fullName evidence="2">6-bladed beta-propeller</fullName>
    </submittedName>
</protein>
<dbReference type="SUPFAM" id="SSF63829">
    <property type="entry name" value="Calcium-dependent phosphotriesterase"/>
    <property type="match status" value="1"/>
</dbReference>
<dbReference type="RefSeq" id="WP_237378357.1">
    <property type="nucleotide sequence ID" value="NZ_CP071793.1"/>
</dbReference>
<name>A0A8A4TFI4_SULCO</name>